<dbReference type="PANTHER" id="PTHR11109:SF7">
    <property type="entry name" value="GTP CYCLOHYDROLASE 1"/>
    <property type="match status" value="1"/>
</dbReference>
<dbReference type="SUPFAM" id="SSF55620">
    <property type="entry name" value="Tetrahydrobiopterin biosynthesis enzymes-like"/>
    <property type="match status" value="1"/>
</dbReference>
<dbReference type="PANTHER" id="PTHR11109">
    <property type="entry name" value="GTP CYCLOHYDROLASE I"/>
    <property type="match status" value="1"/>
</dbReference>
<evidence type="ECO:0000313" key="7">
    <source>
        <dbReference type="EMBL" id="OYD14439.1"/>
    </source>
</evidence>
<evidence type="ECO:0000313" key="8">
    <source>
        <dbReference type="Proteomes" id="UP000215215"/>
    </source>
</evidence>
<accession>A0A235BQZ2</accession>
<reference evidence="7 8" key="1">
    <citation type="submission" date="2017-07" db="EMBL/GenBank/DDBJ databases">
        <title>Recovery of genomes from metagenomes via a dereplication, aggregation, and scoring strategy.</title>
        <authorList>
            <person name="Sieber C.M."/>
            <person name="Probst A.J."/>
            <person name="Sharrar A."/>
            <person name="Thomas B.C."/>
            <person name="Hess M."/>
            <person name="Tringe S.G."/>
            <person name="Banfield J.F."/>
        </authorList>
    </citation>
    <scope>NUCLEOTIDE SEQUENCE [LARGE SCALE GENOMIC DNA]</scope>
    <source>
        <strain evidence="7">JGI_Cruoil_03_44_89</strain>
    </source>
</reference>
<evidence type="ECO:0000256" key="3">
    <source>
        <dbReference type="ARBA" id="ARBA00012715"/>
    </source>
</evidence>
<protein>
    <recommendedName>
        <fullName evidence="3">GTP cyclohydrolase I</fullName>
        <ecNumber evidence="3">3.5.4.16</ecNumber>
    </recommendedName>
</protein>
<dbReference type="GO" id="GO:0006729">
    <property type="term" value="P:tetrahydrobiopterin biosynthetic process"/>
    <property type="evidence" value="ECO:0007669"/>
    <property type="project" value="TreeGrafter"/>
</dbReference>
<proteinExistence type="predicted"/>
<dbReference type="Pfam" id="PF01227">
    <property type="entry name" value="GTP_cyclohydroI"/>
    <property type="match status" value="1"/>
</dbReference>
<dbReference type="GO" id="GO:0006730">
    <property type="term" value="P:one-carbon metabolic process"/>
    <property type="evidence" value="ECO:0007669"/>
    <property type="project" value="UniProtKB-KW"/>
</dbReference>
<evidence type="ECO:0000256" key="1">
    <source>
        <dbReference type="ARBA" id="ARBA00001052"/>
    </source>
</evidence>
<dbReference type="InterPro" id="IPR020602">
    <property type="entry name" value="GTP_CycHdrlase_I_dom"/>
</dbReference>
<dbReference type="GO" id="GO:0005737">
    <property type="term" value="C:cytoplasm"/>
    <property type="evidence" value="ECO:0007669"/>
    <property type="project" value="TreeGrafter"/>
</dbReference>
<dbReference type="FunFam" id="1.10.286.10:FF:000001">
    <property type="entry name" value="GTP cyclohydrolase 1"/>
    <property type="match status" value="1"/>
</dbReference>
<evidence type="ECO:0000259" key="6">
    <source>
        <dbReference type="Pfam" id="PF01227"/>
    </source>
</evidence>
<comment type="pathway">
    <text evidence="2">Cofactor biosynthesis; 7,8-dihydroneopterin triphosphate biosynthesis; 7,8-dihydroneopterin triphosphate from GTP: step 1/1.</text>
</comment>
<comment type="catalytic activity">
    <reaction evidence="1">
        <text>GTP + H2O = 7,8-dihydroneopterin 3'-triphosphate + formate + H(+)</text>
        <dbReference type="Rhea" id="RHEA:17473"/>
        <dbReference type="ChEBI" id="CHEBI:15377"/>
        <dbReference type="ChEBI" id="CHEBI:15378"/>
        <dbReference type="ChEBI" id="CHEBI:15740"/>
        <dbReference type="ChEBI" id="CHEBI:37565"/>
        <dbReference type="ChEBI" id="CHEBI:58462"/>
        <dbReference type="EC" id="3.5.4.16"/>
    </reaction>
</comment>
<dbReference type="EMBL" id="NOZQ01000183">
    <property type="protein sequence ID" value="OYD14439.1"/>
    <property type="molecule type" value="Genomic_DNA"/>
</dbReference>
<comment type="caution">
    <text evidence="7">The sequence shown here is derived from an EMBL/GenBank/DDBJ whole genome shotgun (WGS) entry which is preliminary data.</text>
</comment>
<dbReference type="InterPro" id="IPR018234">
    <property type="entry name" value="GTP_CycHdrlase_I_CS"/>
</dbReference>
<dbReference type="AlphaFoldDB" id="A0A235BQZ2"/>
<dbReference type="Gene3D" id="3.30.1130.10">
    <property type="match status" value="1"/>
</dbReference>
<dbReference type="EC" id="3.5.4.16" evidence="3"/>
<name>A0A235BQZ2_UNCW3</name>
<keyword evidence="4" id="KW-0554">One-carbon metabolism</keyword>
<dbReference type="PROSITE" id="PS00859">
    <property type="entry name" value="GTP_CYCLOHYDROL_1_1"/>
    <property type="match status" value="1"/>
</dbReference>
<dbReference type="GO" id="GO:0046654">
    <property type="term" value="P:tetrahydrofolate biosynthetic process"/>
    <property type="evidence" value="ECO:0007669"/>
    <property type="project" value="InterPro"/>
</dbReference>
<keyword evidence="5 7" id="KW-0378">Hydrolase</keyword>
<organism evidence="7 8">
    <name type="scientific">candidate division WOR-3 bacterium JGI_Cruoil_03_44_89</name>
    <dbReference type="NCBI Taxonomy" id="1973748"/>
    <lineage>
        <taxon>Bacteria</taxon>
        <taxon>Bacteria division WOR-3</taxon>
    </lineage>
</organism>
<evidence type="ECO:0000256" key="2">
    <source>
        <dbReference type="ARBA" id="ARBA00005080"/>
    </source>
</evidence>
<feature type="domain" description="GTP cyclohydrolase I" evidence="6">
    <location>
        <begin position="7"/>
        <end position="90"/>
    </location>
</feature>
<dbReference type="Proteomes" id="UP000215215">
    <property type="component" value="Unassembled WGS sequence"/>
</dbReference>
<dbReference type="GO" id="GO:0003934">
    <property type="term" value="F:GTP cyclohydrolase I activity"/>
    <property type="evidence" value="ECO:0007669"/>
    <property type="project" value="UniProtKB-EC"/>
</dbReference>
<dbReference type="GO" id="GO:0005525">
    <property type="term" value="F:GTP binding"/>
    <property type="evidence" value="ECO:0007669"/>
    <property type="project" value="TreeGrafter"/>
</dbReference>
<dbReference type="InterPro" id="IPR043134">
    <property type="entry name" value="GTP-CH-I_N"/>
</dbReference>
<dbReference type="InterPro" id="IPR043133">
    <property type="entry name" value="GTP-CH-I_C/QueF"/>
</dbReference>
<dbReference type="InterPro" id="IPR001474">
    <property type="entry name" value="GTP_CycHdrlase_I"/>
</dbReference>
<feature type="non-terminal residue" evidence="7">
    <location>
        <position position="90"/>
    </location>
</feature>
<dbReference type="UniPathway" id="UPA00848">
    <property type="reaction ID" value="UER00151"/>
</dbReference>
<evidence type="ECO:0000256" key="5">
    <source>
        <dbReference type="ARBA" id="ARBA00022801"/>
    </source>
</evidence>
<sequence length="90" mass="10259">MIDKKTIEKSVKDFLIAIGEDPEREGLKDTPRRVAKMAEELFSGVGVDPKGELKCYTTKNEDEMILIRDIPFYSICEHHLLPFIGKVHLA</sequence>
<evidence type="ECO:0000256" key="4">
    <source>
        <dbReference type="ARBA" id="ARBA00022563"/>
    </source>
</evidence>
<dbReference type="Gene3D" id="1.10.286.10">
    <property type="match status" value="1"/>
</dbReference>
<gene>
    <name evidence="7" type="ORF">CH333_07970</name>
</gene>
<dbReference type="GO" id="GO:0008270">
    <property type="term" value="F:zinc ion binding"/>
    <property type="evidence" value="ECO:0007669"/>
    <property type="project" value="TreeGrafter"/>
</dbReference>